<feature type="signal peptide" evidence="1">
    <location>
        <begin position="1"/>
        <end position="22"/>
    </location>
</feature>
<evidence type="ECO:0000313" key="4">
    <source>
        <dbReference type="Proteomes" id="UP000289238"/>
    </source>
</evidence>
<comment type="caution">
    <text evidence="3">The sequence shown here is derived from an EMBL/GenBank/DDBJ whole genome shotgun (WGS) entry which is preliminary data.</text>
</comment>
<dbReference type="RefSeq" id="WP_128756161.1">
    <property type="nucleotide sequence ID" value="NZ_QOVM01000001.1"/>
</dbReference>
<protein>
    <recommendedName>
        <fullName evidence="2">ThuA-like domain-containing protein</fullName>
    </recommendedName>
</protein>
<dbReference type="Gene3D" id="3.40.50.880">
    <property type="match status" value="1"/>
</dbReference>
<name>A0A4Q0PE98_9FLAO</name>
<dbReference type="OrthoDB" id="9816308at2"/>
<keyword evidence="1" id="KW-0732">Signal</keyword>
<accession>A0A4Q0PE98</accession>
<dbReference type="AlphaFoldDB" id="A0A4Q0PE98"/>
<dbReference type="PROSITE" id="PS51257">
    <property type="entry name" value="PROKAR_LIPOPROTEIN"/>
    <property type="match status" value="1"/>
</dbReference>
<evidence type="ECO:0000313" key="3">
    <source>
        <dbReference type="EMBL" id="RXG24419.1"/>
    </source>
</evidence>
<organism evidence="3 4">
    <name type="scientific">Leeuwenhoekiella aequorea</name>
    <dbReference type="NCBI Taxonomy" id="283736"/>
    <lineage>
        <taxon>Bacteria</taxon>
        <taxon>Pseudomonadati</taxon>
        <taxon>Bacteroidota</taxon>
        <taxon>Flavobacteriia</taxon>
        <taxon>Flavobacteriales</taxon>
        <taxon>Flavobacteriaceae</taxon>
        <taxon>Leeuwenhoekiella</taxon>
    </lineage>
</organism>
<dbReference type="PANTHER" id="PTHR40469:SF2">
    <property type="entry name" value="GALACTOSE-BINDING DOMAIN-LIKE SUPERFAMILY PROTEIN"/>
    <property type="match status" value="1"/>
</dbReference>
<gene>
    <name evidence="3" type="ORF">DSM00_207</name>
</gene>
<keyword evidence="4" id="KW-1185">Reference proteome</keyword>
<feature type="chain" id="PRO_5020502507" description="ThuA-like domain-containing protein" evidence="1">
    <location>
        <begin position="23"/>
        <end position="245"/>
    </location>
</feature>
<proteinExistence type="predicted"/>
<evidence type="ECO:0000256" key="1">
    <source>
        <dbReference type="SAM" id="SignalP"/>
    </source>
</evidence>
<dbReference type="SUPFAM" id="SSF52317">
    <property type="entry name" value="Class I glutamine amidotransferase-like"/>
    <property type="match status" value="1"/>
</dbReference>
<evidence type="ECO:0000259" key="2">
    <source>
        <dbReference type="Pfam" id="PF06283"/>
    </source>
</evidence>
<feature type="domain" description="ThuA-like" evidence="2">
    <location>
        <begin position="30"/>
        <end position="238"/>
    </location>
</feature>
<dbReference type="EMBL" id="QOVM01000001">
    <property type="protein sequence ID" value="RXG24419.1"/>
    <property type="molecule type" value="Genomic_DNA"/>
</dbReference>
<dbReference type="PANTHER" id="PTHR40469">
    <property type="entry name" value="SECRETED GLYCOSYL HYDROLASE"/>
    <property type="match status" value="1"/>
</dbReference>
<dbReference type="InterPro" id="IPR029062">
    <property type="entry name" value="Class_I_gatase-like"/>
</dbReference>
<reference evidence="3 4" key="1">
    <citation type="submission" date="2018-07" db="EMBL/GenBank/DDBJ databases">
        <title>Leeuwenhoekiella genomics.</title>
        <authorList>
            <person name="Tahon G."/>
            <person name="Willems A."/>
        </authorList>
    </citation>
    <scope>NUCLEOTIDE SEQUENCE [LARGE SCALE GENOMIC DNA]</scope>
    <source>
        <strain evidence="3 4">LMG 22550</strain>
    </source>
</reference>
<sequence>MKKIIAVVCVLFLMLSCGTTKKSTYLPKKNILVFTKTNGYRHASIETGVTALKEIASEYHWAVKHSEDSLIFNSVNLKKYDLIVFLNTTGDILGDEEQVAFQNYMETGGKFFGIHAASDTEYDWPWYGEFIGGYFVSHPKTQKARIDKIDNHKTVKAFPKSFERIDEWYSFKNLNPNVHVTLTLDESSYEGGKNGVYHPHAWFHKVGDGEMYYTGGGHTDESYTEPLFRQHLEDVMKWLISYSNQ</sequence>
<dbReference type="Pfam" id="PF06283">
    <property type="entry name" value="ThuA"/>
    <property type="match status" value="1"/>
</dbReference>
<dbReference type="Proteomes" id="UP000289238">
    <property type="component" value="Unassembled WGS sequence"/>
</dbReference>
<dbReference type="InterPro" id="IPR029010">
    <property type="entry name" value="ThuA-like"/>
</dbReference>